<comment type="subcellular location">
    <subcellularLocation>
        <location evidence="1 7">Cell membrane</location>
        <topology evidence="1 7">Multi-pass membrane protein</topology>
    </subcellularLocation>
</comment>
<feature type="transmembrane region" description="Helical" evidence="7">
    <location>
        <begin position="55"/>
        <end position="76"/>
    </location>
</feature>
<evidence type="ECO:0000259" key="9">
    <source>
        <dbReference type="PROSITE" id="PS50928"/>
    </source>
</evidence>
<feature type="compositionally biased region" description="Basic and acidic residues" evidence="8">
    <location>
        <begin position="1"/>
        <end position="16"/>
    </location>
</feature>
<evidence type="ECO:0000256" key="8">
    <source>
        <dbReference type="SAM" id="MobiDB-lite"/>
    </source>
</evidence>
<dbReference type="GO" id="GO:0005886">
    <property type="term" value="C:plasma membrane"/>
    <property type="evidence" value="ECO:0007669"/>
    <property type="project" value="UniProtKB-SubCell"/>
</dbReference>
<dbReference type="PANTHER" id="PTHR43744:SF6">
    <property type="entry name" value="ABC TRANSPORTER PERMEASE PROTEIN YESQ-RELATED"/>
    <property type="match status" value="1"/>
</dbReference>
<keyword evidence="5 7" id="KW-1133">Transmembrane helix</keyword>
<reference evidence="10 11" key="1">
    <citation type="submission" date="2019-10" db="EMBL/GenBank/DDBJ databases">
        <title>Streptomyces sp. strain GY16 isolated from leaves of Broussonetia papyrifera.</title>
        <authorList>
            <person name="Mo P."/>
        </authorList>
    </citation>
    <scope>NUCLEOTIDE SEQUENCE [LARGE SCALE GENOMIC DNA]</scope>
    <source>
        <strain evidence="10 11">GY16</strain>
    </source>
</reference>
<dbReference type="PROSITE" id="PS50928">
    <property type="entry name" value="ABC_TM1"/>
    <property type="match status" value="1"/>
</dbReference>
<evidence type="ECO:0000313" key="10">
    <source>
        <dbReference type="EMBL" id="QFQ95521.1"/>
    </source>
</evidence>
<keyword evidence="11" id="KW-1185">Reference proteome</keyword>
<name>A0A5P8JXD7_9ACTN</name>
<feature type="transmembrane region" description="Helical" evidence="7">
    <location>
        <begin position="189"/>
        <end position="209"/>
    </location>
</feature>
<keyword evidence="3" id="KW-1003">Cell membrane</keyword>
<protein>
    <submittedName>
        <fullName evidence="10">Carbohydrate ABC transporter permease</fullName>
    </submittedName>
</protein>
<feature type="region of interest" description="Disordered" evidence="8">
    <location>
        <begin position="1"/>
        <end position="39"/>
    </location>
</feature>
<sequence length="325" mass="35460">MGPADRDRAGHGDRLPHLPHVGPLRPGGRLVTTTAPPPPVPAPVADSPAGRLRAALWHLVCVAIGLVLLYPVLWLLTASVKSGTEIISNLSPVPEVFTPGNYTHAIDGVSGISLWRMFGNSLLISAGTVVGNVVSCSLAAYAFARLRFRGRGLYFALMIGTLMLPLHVVLIPQYVIFQKLGMVGTYLPLILPKFLATEAFFVFLIVQFIRSLPRELDEAAIIDGCGPYRTFWHVVMPLLKPALVTTTIFSFIWSWNDFLPQLMYLADPDTYTLQLGLRMFVDQSGSAAFGPMFAMSVLTLVPVVLFFLAFQRLLVEGVQTSGLKG</sequence>
<dbReference type="EMBL" id="CP045096">
    <property type="protein sequence ID" value="QFQ95521.1"/>
    <property type="molecule type" value="Genomic_DNA"/>
</dbReference>
<gene>
    <name evidence="10" type="ORF">F9278_04210</name>
</gene>
<feature type="transmembrane region" description="Helical" evidence="7">
    <location>
        <begin position="230"/>
        <end position="255"/>
    </location>
</feature>
<feature type="transmembrane region" description="Helical" evidence="7">
    <location>
        <begin position="288"/>
        <end position="310"/>
    </location>
</feature>
<dbReference type="PANTHER" id="PTHR43744">
    <property type="entry name" value="ABC TRANSPORTER PERMEASE PROTEIN MG189-RELATED-RELATED"/>
    <property type="match status" value="1"/>
</dbReference>
<organism evidence="10 11">
    <name type="scientific">Streptomyces phaeolivaceus</name>
    <dbReference type="NCBI Taxonomy" id="2653200"/>
    <lineage>
        <taxon>Bacteria</taxon>
        <taxon>Bacillati</taxon>
        <taxon>Actinomycetota</taxon>
        <taxon>Actinomycetes</taxon>
        <taxon>Kitasatosporales</taxon>
        <taxon>Streptomycetaceae</taxon>
        <taxon>Streptomyces</taxon>
    </lineage>
</organism>
<dbReference type="KEGG" id="sphv:F9278_04210"/>
<dbReference type="Gene3D" id="1.10.3720.10">
    <property type="entry name" value="MetI-like"/>
    <property type="match status" value="1"/>
</dbReference>
<dbReference type="InterPro" id="IPR035906">
    <property type="entry name" value="MetI-like_sf"/>
</dbReference>
<dbReference type="InterPro" id="IPR000515">
    <property type="entry name" value="MetI-like"/>
</dbReference>
<dbReference type="Pfam" id="PF00528">
    <property type="entry name" value="BPD_transp_1"/>
    <property type="match status" value="1"/>
</dbReference>
<dbReference type="AlphaFoldDB" id="A0A5P8JXD7"/>
<evidence type="ECO:0000256" key="2">
    <source>
        <dbReference type="ARBA" id="ARBA00022448"/>
    </source>
</evidence>
<dbReference type="SUPFAM" id="SSF161098">
    <property type="entry name" value="MetI-like"/>
    <property type="match status" value="1"/>
</dbReference>
<dbReference type="GO" id="GO:0055085">
    <property type="term" value="P:transmembrane transport"/>
    <property type="evidence" value="ECO:0007669"/>
    <property type="project" value="InterPro"/>
</dbReference>
<feature type="domain" description="ABC transmembrane type-1" evidence="9">
    <location>
        <begin position="118"/>
        <end position="310"/>
    </location>
</feature>
<feature type="transmembrane region" description="Helical" evidence="7">
    <location>
        <begin position="122"/>
        <end position="143"/>
    </location>
</feature>
<keyword evidence="6 7" id="KW-0472">Membrane</keyword>
<keyword evidence="2 7" id="KW-0813">Transport</keyword>
<evidence type="ECO:0000256" key="5">
    <source>
        <dbReference type="ARBA" id="ARBA00022989"/>
    </source>
</evidence>
<evidence type="ECO:0000256" key="6">
    <source>
        <dbReference type="ARBA" id="ARBA00023136"/>
    </source>
</evidence>
<dbReference type="CDD" id="cd06261">
    <property type="entry name" value="TM_PBP2"/>
    <property type="match status" value="1"/>
</dbReference>
<evidence type="ECO:0000256" key="1">
    <source>
        <dbReference type="ARBA" id="ARBA00004651"/>
    </source>
</evidence>
<proteinExistence type="inferred from homology"/>
<evidence type="ECO:0000256" key="4">
    <source>
        <dbReference type="ARBA" id="ARBA00022692"/>
    </source>
</evidence>
<comment type="similarity">
    <text evidence="7">Belongs to the binding-protein-dependent transport system permease family.</text>
</comment>
<feature type="transmembrane region" description="Helical" evidence="7">
    <location>
        <begin position="155"/>
        <end position="177"/>
    </location>
</feature>
<dbReference type="Proteomes" id="UP000327294">
    <property type="component" value="Chromosome"/>
</dbReference>
<accession>A0A5P8JXD7</accession>
<keyword evidence="4 7" id="KW-0812">Transmembrane</keyword>
<evidence type="ECO:0000256" key="7">
    <source>
        <dbReference type="RuleBase" id="RU363032"/>
    </source>
</evidence>
<evidence type="ECO:0000256" key="3">
    <source>
        <dbReference type="ARBA" id="ARBA00022475"/>
    </source>
</evidence>
<evidence type="ECO:0000313" key="11">
    <source>
        <dbReference type="Proteomes" id="UP000327294"/>
    </source>
</evidence>